<dbReference type="InterPro" id="IPR007865">
    <property type="entry name" value="Aminopep_P_N"/>
</dbReference>
<comment type="function">
    <text evidence="3">Catalyzes the removal of a penultimate prolyl residue from the N-termini of peptides.</text>
</comment>
<dbReference type="InterPro" id="IPR036005">
    <property type="entry name" value="Creatinase/aminopeptidase-like"/>
</dbReference>
<dbReference type="InterPro" id="IPR052433">
    <property type="entry name" value="X-Pro_dipept-like"/>
</dbReference>
<dbReference type="Pfam" id="PF00557">
    <property type="entry name" value="Peptidase_M24"/>
    <property type="match status" value="1"/>
</dbReference>
<evidence type="ECO:0000256" key="3">
    <source>
        <dbReference type="ARBA" id="ARBA00002443"/>
    </source>
</evidence>
<dbReference type="EC" id="3.4.11.9" evidence="5"/>
<evidence type="ECO:0000313" key="16">
    <source>
        <dbReference type="EMBL" id="OJK04450.1"/>
    </source>
</evidence>
<dbReference type="PROSITE" id="PS00491">
    <property type="entry name" value="PROLINE_PEPTIDASE"/>
    <property type="match status" value="1"/>
</dbReference>
<organism evidence="16 17">
    <name type="scientific">Aspergillus aculeatus (strain ATCC 16872 / CBS 172.66 / WB 5094)</name>
    <dbReference type="NCBI Taxonomy" id="690307"/>
    <lineage>
        <taxon>Eukaryota</taxon>
        <taxon>Fungi</taxon>
        <taxon>Dikarya</taxon>
        <taxon>Ascomycota</taxon>
        <taxon>Pezizomycotina</taxon>
        <taxon>Eurotiomycetes</taxon>
        <taxon>Eurotiomycetidae</taxon>
        <taxon>Eurotiales</taxon>
        <taxon>Aspergillaceae</taxon>
        <taxon>Aspergillus</taxon>
        <taxon>Aspergillus subgen. Circumdati</taxon>
    </lineage>
</organism>
<dbReference type="GO" id="GO:0006508">
    <property type="term" value="P:proteolysis"/>
    <property type="evidence" value="ECO:0007669"/>
    <property type="project" value="UniProtKB-KW"/>
</dbReference>
<evidence type="ECO:0000256" key="1">
    <source>
        <dbReference type="ARBA" id="ARBA00001424"/>
    </source>
</evidence>
<dbReference type="CDD" id="cd01087">
    <property type="entry name" value="Prolidase"/>
    <property type="match status" value="1"/>
</dbReference>
<evidence type="ECO:0000256" key="12">
    <source>
        <dbReference type="ARBA" id="ARBA00030849"/>
    </source>
</evidence>
<evidence type="ECO:0000313" key="17">
    <source>
        <dbReference type="Proteomes" id="UP000184546"/>
    </source>
</evidence>
<dbReference type="STRING" id="690307.A0A1L9X7N5"/>
<evidence type="ECO:0000256" key="5">
    <source>
        <dbReference type="ARBA" id="ARBA00012574"/>
    </source>
</evidence>
<dbReference type="OMA" id="YELRMIR"/>
<evidence type="ECO:0000256" key="2">
    <source>
        <dbReference type="ARBA" id="ARBA00001936"/>
    </source>
</evidence>
<sequence>MRVSAHPDLVSDLKVCNVRWSVKGHEFDKYPAKQHARRVAMKVGVSSGLIYLAGTPTINWGDSDQPQTFRQRRYFYYLSGVDEPDCFLTYDIKKDLLVLYVPDFDLHRAIWMGPTLTVDEAQRRFDVDRVRYHTSLDKDIASWAQEYNDTAPVYVLHTSQQPEIPATKLWIDDEHLLPAMDAARVIKDSHEIQLIRQANIISGLAHRKVLEKIHKMTNETQIEGLFLATCVSHGAKNQAYEIIAGSGPNAAILHYIKNNEPLKGRQLVCLDAGAEWECYASDVTRTFPLGAEWPSEYARDVYQIVEEMQEECIRRIKQGVRFRDLQLLAHNIAIQGLQALGVLKPGPVEEIRESGASAIFFPHGLGHHVGLEVHDVSEKPITAQGQRGRRDLVPPTSLSFPVLEEGMVVTVEPGIYFSQLALANAQKQPLARHINFVEAVKYIPVGGVRIEDDILVTRTGYENLTTAPKGKEMLDIIRRGIDNSRASHQSVLS</sequence>
<accession>A0A1L9X7N5</accession>
<dbReference type="VEuPathDB" id="FungiDB:ASPACDRAFT_74074"/>
<dbReference type="PANTHER" id="PTHR43226">
    <property type="entry name" value="XAA-PRO AMINOPEPTIDASE 3"/>
    <property type="match status" value="1"/>
</dbReference>
<dbReference type="GO" id="GO:0070006">
    <property type="term" value="F:metalloaminopeptidase activity"/>
    <property type="evidence" value="ECO:0007669"/>
    <property type="project" value="InterPro"/>
</dbReference>
<dbReference type="OrthoDB" id="10261878at2759"/>
<evidence type="ECO:0000259" key="15">
    <source>
        <dbReference type="SMART" id="SM01011"/>
    </source>
</evidence>
<gene>
    <name evidence="16" type="ORF">ASPACDRAFT_74074</name>
</gene>
<keyword evidence="10" id="KW-0482">Metalloprotease</keyword>
<evidence type="ECO:0000256" key="11">
    <source>
        <dbReference type="ARBA" id="ARBA00023211"/>
    </source>
</evidence>
<name>A0A1L9X7N5_ASPA1</name>
<evidence type="ECO:0000256" key="14">
    <source>
        <dbReference type="RuleBase" id="RU000590"/>
    </source>
</evidence>
<comment type="similarity">
    <text evidence="4 14">Belongs to the peptidase M24B family.</text>
</comment>
<keyword evidence="11" id="KW-0464">Manganese</keyword>
<evidence type="ECO:0000256" key="4">
    <source>
        <dbReference type="ARBA" id="ARBA00008766"/>
    </source>
</evidence>
<dbReference type="GeneID" id="30977931"/>
<dbReference type="PANTHER" id="PTHR43226:SF3">
    <property type="entry name" value="XAA-PRO AMINOPEPTIDASE AN0832-RELATED"/>
    <property type="match status" value="1"/>
</dbReference>
<evidence type="ECO:0000256" key="7">
    <source>
        <dbReference type="ARBA" id="ARBA00022670"/>
    </source>
</evidence>
<dbReference type="Pfam" id="PF05195">
    <property type="entry name" value="AMP_N"/>
    <property type="match status" value="1"/>
</dbReference>
<dbReference type="InterPro" id="IPR000994">
    <property type="entry name" value="Pept_M24"/>
</dbReference>
<evidence type="ECO:0000256" key="13">
    <source>
        <dbReference type="ARBA" id="ARBA00032413"/>
    </source>
</evidence>
<dbReference type="Gene3D" id="3.90.230.10">
    <property type="entry name" value="Creatinase/methionine aminopeptidase superfamily"/>
    <property type="match status" value="1"/>
</dbReference>
<evidence type="ECO:0000256" key="9">
    <source>
        <dbReference type="ARBA" id="ARBA00022801"/>
    </source>
</evidence>
<protein>
    <recommendedName>
        <fullName evidence="5">Xaa-Pro aminopeptidase</fullName>
        <ecNumber evidence="5">3.4.11.9</ecNumber>
    </recommendedName>
    <alternativeName>
        <fullName evidence="12">Aminoacylproline aminopeptidase</fullName>
    </alternativeName>
    <alternativeName>
        <fullName evidence="13">Prolidase</fullName>
    </alternativeName>
</protein>
<dbReference type="GO" id="GO:0030145">
    <property type="term" value="F:manganese ion binding"/>
    <property type="evidence" value="ECO:0007669"/>
    <property type="project" value="InterPro"/>
</dbReference>
<dbReference type="InterPro" id="IPR001131">
    <property type="entry name" value="Peptidase_M24B_aminopep-P_CS"/>
</dbReference>
<comment type="cofactor">
    <cofactor evidence="2">
        <name>Mn(2+)</name>
        <dbReference type="ChEBI" id="CHEBI:29035"/>
    </cofactor>
</comment>
<dbReference type="SMART" id="SM01011">
    <property type="entry name" value="AMP_N"/>
    <property type="match status" value="1"/>
</dbReference>
<keyword evidence="17" id="KW-1185">Reference proteome</keyword>
<dbReference type="RefSeq" id="XP_020060789.1">
    <property type="nucleotide sequence ID" value="XM_020204117.1"/>
</dbReference>
<dbReference type="SUPFAM" id="SSF53092">
    <property type="entry name" value="Creatinase/prolidase N-terminal domain"/>
    <property type="match status" value="1"/>
</dbReference>
<keyword evidence="9" id="KW-0378">Hydrolase</keyword>
<dbReference type="Gene3D" id="3.40.350.10">
    <property type="entry name" value="Creatinase/prolidase N-terminal domain"/>
    <property type="match status" value="1"/>
</dbReference>
<dbReference type="SUPFAM" id="SSF55920">
    <property type="entry name" value="Creatinase/aminopeptidase"/>
    <property type="match status" value="1"/>
</dbReference>
<dbReference type="InterPro" id="IPR029149">
    <property type="entry name" value="Creatin/AminoP/Spt16_N"/>
</dbReference>
<keyword evidence="7" id="KW-0645">Protease</keyword>
<dbReference type="EMBL" id="KV878970">
    <property type="protein sequence ID" value="OJK04450.1"/>
    <property type="molecule type" value="Genomic_DNA"/>
</dbReference>
<proteinExistence type="inferred from homology"/>
<dbReference type="Proteomes" id="UP000184546">
    <property type="component" value="Unassembled WGS sequence"/>
</dbReference>
<evidence type="ECO:0000256" key="6">
    <source>
        <dbReference type="ARBA" id="ARBA00022438"/>
    </source>
</evidence>
<keyword evidence="8 14" id="KW-0479">Metal-binding</keyword>
<comment type="catalytic activity">
    <reaction evidence="1">
        <text>Release of any N-terminal amino acid, including proline, that is linked to proline, even from a dipeptide or tripeptide.</text>
        <dbReference type="EC" id="3.4.11.9"/>
    </reaction>
</comment>
<feature type="domain" description="Aminopeptidase P N-terminal" evidence="15">
    <location>
        <begin position="30"/>
        <end position="161"/>
    </location>
</feature>
<dbReference type="AlphaFoldDB" id="A0A1L9X7N5"/>
<evidence type="ECO:0000256" key="10">
    <source>
        <dbReference type="ARBA" id="ARBA00023049"/>
    </source>
</evidence>
<reference evidence="17" key="1">
    <citation type="journal article" date="2017" name="Genome Biol.">
        <title>Comparative genomics reveals high biological diversity and specific adaptations in the industrially and medically important fungal genus Aspergillus.</title>
        <authorList>
            <person name="de Vries R.P."/>
            <person name="Riley R."/>
            <person name="Wiebenga A."/>
            <person name="Aguilar-Osorio G."/>
            <person name="Amillis S."/>
            <person name="Uchima C.A."/>
            <person name="Anderluh G."/>
            <person name="Asadollahi M."/>
            <person name="Askin M."/>
            <person name="Barry K."/>
            <person name="Battaglia E."/>
            <person name="Bayram O."/>
            <person name="Benocci T."/>
            <person name="Braus-Stromeyer S.A."/>
            <person name="Caldana C."/>
            <person name="Canovas D."/>
            <person name="Cerqueira G.C."/>
            <person name="Chen F."/>
            <person name="Chen W."/>
            <person name="Choi C."/>
            <person name="Clum A."/>
            <person name="Dos Santos R.A."/>
            <person name="Damasio A.R."/>
            <person name="Diallinas G."/>
            <person name="Emri T."/>
            <person name="Fekete E."/>
            <person name="Flipphi M."/>
            <person name="Freyberg S."/>
            <person name="Gallo A."/>
            <person name="Gournas C."/>
            <person name="Habgood R."/>
            <person name="Hainaut M."/>
            <person name="Harispe M.L."/>
            <person name="Henrissat B."/>
            <person name="Hilden K.S."/>
            <person name="Hope R."/>
            <person name="Hossain A."/>
            <person name="Karabika E."/>
            <person name="Karaffa L."/>
            <person name="Karanyi Z."/>
            <person name="Krasevec N."/>
            <person name="Kuo A."/>
            <person name="Kusch H."/>
            <person name="LaButti K."/>
            <person name="Lagendijk E.L."/>
            <person name="Lapidus A."/>
            <person name="Levasseur A."/>
            <person name="Lindquist E."/>
            <person name="Lipzen A."/>
            <person name="Logrieco A.F."/>
            <person name="MacCabe A."/>
            <person name="Maekelae M.R."/>
            <person name="Malavazi I."/>
            <person name="Melin P."/>
            <person name="Meyer V."/>
            <person name="Mielnichuk N."/>
            <person name="Miskei M."/>
            <person name="Molnar A.P."/>
            <person name="Mule G."/>
            <person name="Ngan C.Y."/>
            <person name="Orejas M."/>
            <person name="Orosz E."/>
            <person name="Ouedraogo J.P."/>
            <person name="Overkamp K.M."/>
            <person name="Park H.-S."/>
            <person name="Perrone G."/>
            <person name="Piumi F."/>
            <person name="Punt P.J."/>
            <person name="Ram A.F."/>
            <person name="Ramon A."/>
            <person name="Rauscher S."/>
            <person name="Record E."/>
            <person name="Riano-Pachon D.M."/>
            <person name="Robert V."/>
            <person name="Roehrig J."/>
            <person name="Ruller R."/>
            <person name="Salamov A."/>
            <person name="Salih N.S."/>
            <person name="Samson R.A."/>
            <person name="Sandor E."/>
            <person name="Sanguinetti M."/>
            <person name="Schuetze T."/>
            <person name="Sepcic K."/>
            <person name="Shelest E."/>
            <person name="Sherlock G."/>
            <person name="Sophianopoulou V."/>
            <person name="Squina F.M."/>
            <person name="Sun H."/>
            <person name="Susca A."/>
            <person name="Todd R.B."/>
            <person name="Tsang A."/>
            <person name="Unkles S.E."/>
            <person name="van de Wiele N."/>
            <person name="van Rossen-Uffink D."/>
            <person name="Oliveira J.V."/>
            <person name="Vesth T.C."/>
            <person name="Visser J."/>
            <person name="Yu J.-H."/>
            <person name="Zhou M."/>
            <person name="Andersen M.R."/>
            <person name="Archer D.B."/>
            <person name="Baker S.E."/>
            <person name="Benoit I."/>
            <person name="Brakhage A.A."/>
            <person name="Braus G.H."/>
            <person name="Fischer R."/>
            <person name="Frisvad J.C."/>
            <person name="Goldman G.H."/>
            <person name="Houbraken J."/>
            <person name="Oakley B."/>
            <person name="Pocsi I."/>
            <person name="Scazzocchio C."/>
            <person name="Seiboth B."/>
            <person name="vanKuyk P.A."/>
            <person name="Wortman J."/>
            <person name="Dyer P.S."/>
            <person name="Grigoriev I.V."/>
        </authorList>
    </citation>
    <scope>NUCLEOTIDE SEQUENCE [LARGE SCALE GENOMIC DNA]</scope>
    <source>
        <strain evidence="17">ATCC 16872 / CBS 172.66 / WB 5094</strain>
    </source>
</reference>
<keyword evidence="6" id="KW-0031">Aminopeptidase</keyword>
<evidence type="ECO:0000256" key="8">
    <source>
        <dbReference type="ARBA" id="ARBA00022723"/>
    </source>
</evidence>